<feature type="compositionally biased region" description="Low complexity" evidence="1">
    <location>
        <begin position="11"/>
        <end position="24"/>
    </location>
</feature>
<feature type="region of interest" description="Disordered" evidence="1">
    <location>
        <begin position="386"/>
        <end position="409"/>
    </location>
</feature>
<feature type="compositionally biased region" description="Basic and acidic residues" evidence="1">
    <location>
        <begin position="1085"/>
        <end position="1094"/>
    </location>
</feature>
<feature type="compositionally biased region" description="Basic residues" evidence="1">
    <location>
        <begin position="83"/>
        <end position="93"/>
    </location>
</feature>
<keyword evidence="3" id="KW-1185">Reference proteome</keyword>
<feature type="region of interest" description="Disordered" evidence="1">
    <location>
        <begin position="1081"/>
        <end position="1102"/>
    </location>
</feature>
<evidence type="ECO:0000256" key="1">
    <source>
        <dbReference type="SAM" id="MobiDB-lite"/>
    </source>
</evidence>
<name>A0A4P9XCQ3_9FUNG</name>
<feature type="region of interest" description="Disordered" evidence="1">
    <location>
        <begin position="1"/>
        <end position="45"/>
    </location>
</feature>
<gene>
    <name evidence="2" type="ORF">CXG81DRAFT_17185</name>
</gene>
<protein>
    <submittedName>
        <fullName evidence="2">Uncharacterized protein</fullName>
    </submittedName>
</protein>
<dbReference type="PANTHER" id="PTHR13379:SF0">
    <property type="entry name" value="UPF0415 PROTEIN C7ORF25"/>
    <property type="match status" value="1"/>
</dbReference>
<dbReference type="EMBL" id="ML014126">
    <property type="protein sequence ID" value="RKP03228.1"/>
    <property type="molecule type" value="Genomic_DNA"/>
</dbReference>
<sequence>MATPPADLRPQEAAQRAAASAPSLDGRDAPPQPRPRKSSLAPTLADDVALLRDENQRLRATLQTFQSRALWALAEVAVLREKHERRRRRRHAQRSHDRRPPSPRARGSRHRAASSAAASPASATSAAARLARRQTTANHAPPPAPASEGAAGAREPPTDGSDAESLVPPATRDGDRGGGGGSGGGDALAALLSLPGVPTGPTDAAVPAPPTLPSLPELLEAMLAFRRTLASLRAAALDPAAGPPAGVAEHVPTSASTIVPPAGPADPPSAAAAAAVVVVAPPAGCVNCAGYRGACRDHLLALHAAFQGAVFEKNDVALMEQMAVADTAALSTDREAAIQALLASFLDVALTASKRVAAAGVAAHRRAEHGEREREASLARLAEQLQREAGRGDDRADDFPPPPTHPARGAACYAHGAEAVAALTAAVARLVRLRHLADVLLRRIDATLATSPAAEALTAEAPTADPTAGDAAAGDPAAKRRTAGWSRLRSRIAAEHSFLAQLLSPVEAPALLLRHDGESDAAAAAAVAATVSATQIEALRVAAASTNLVYHAALVRLAGCTPGLVDCLMPVARPPPGDDNSPARASVAAAPPTPPRKLPALVVDLVGHGGHTWYKLQLVPWKPAPLAATSSRLRPPPAWSLLQQAAQHPQHRLQGRAPWLVLCRVSLDLDRLLLDDTVTGLLDLPRRLREAEAHGDGMAAQLDAMDGVSPTIPDGRDDDDAPHERDGSQYGSIQYGVVGPILPQYQQRCPPVATPWTYLLDVTALLMLVAETCHRPLHTVPGLAAIPLPGALIAQIADEAGPAAAAVPRGGSGGPGGGPALARLTAQLLEHERWATPARRPCAACAGPPSCCRCPRRGRQFLTTASAVRSFVTILQTVGGPAEVQRAEALFGPGLLLPVGTLASSSSSSSSSTATDGWIAHVVVVPDAPSARFQALIARQQDRLSTAAAGASDPLARPSKRPKRCADPARPMPPPKMSLATLTIWGTADRHGVPVVSSNGALARAFGDPRDGLLSVTPPADDGAHAPLGPAATLLHPPRSLTETRFWVCPKPTGPHGMAGSSGSSAAAWATGPAAWVAPASAIPDRTDARRPGEDAGVFGES</sequence>
<proteinExistence type="predicted"/>
<dbReference type="OrthoDB" id="441890at2759"/>
<feature type="compositionally biased region" description="Low complexity" evidence="1">
    <location>
        <begin position="457"/>
        <end position="476"/>
    </location>
</feature>
<evidence type="ECO:0000313" key="2">
    <source>
        <dbReference type="EMBL" id="RKP03228.1"/>
    </source>
</evidence>
<feature type="region of interest" description="Disordered" evidence="1">
    <location>
        <begin position="947"/>
        <end position="975"/>
    </location>
</feature>
<feature type="region of interest" description="Disordered" evidence="1">
    <location>
        <begin position="699"/>
        <end position="729"/>
    </location>
</feature>
<dbReference type="PANTHER" id="PTHR13379">
    <property type="entry name" value="UNCHARACTERIZED DUF1308"/>
    <property type="match status" value="1"/>
</dbReference>
<reference evidence="3" key="1">
    <citation type="journal article" date="2018" name="Nat. Microbiol.">
        <title>Leveraging single-cell genomics to expand the fungal tree of life.</title>
        <authorList>
            <person name="Ahrendt S.R."/>
            <person name="Quandt C.A."/>
            <person name="Ciobanu D."/>
            <person name="Clum A."/>
            <person name="Salamov A."/>
            <person name="Andreopoulos B."/>
            <person name="Cheng J.F."/>
            <person name="Woyke T."/>
            <person name="Pelin A."/>
            <person name="Henrissat B."/>
            <person name="Reynolds N.K."/>
            <person name="Benny G.L."/>
            <person name="Smith M.E."/>
            <person name="James T.Y."/>
            <person name="Grigoriev I.V."/>
        </authorList>
    </citation>
    <scope>NUCLEOTIDE SEQUENCE [LARGE SCALE GENOMIC DNA]</scope>
    <source>
        <strain evidence="3">ATCC 52028</strain>
    </source>
</reference>
<dbReference type="Proteomes" id="UP000274922">
    <property type="component" value="Unassembled WGS sequence"/>
</dbReference>
<feature type="compositionally biased region" description="Gly residues" evidence="1">
    <location>
        <begin position="177"/>
        <end position="186"/>
    </location>
</feature>
<organism evidence="2 3">
    <name type="scientific">Caulochytrium protostelioides</name>
    <dbReference type="NCBI Taxonomy" id="1555241"/>
    <lineage>
        <taxon>Eukaryota</taxon>
        <taxon>Fungi</taxon>
        <taxon>Fungi incertae sedis</taxon>
        <taxon>Chytridiomycota</taxon>
        <taxon>Chytridiomycota incertae sedis</taxon>
        <taxon>Chytridiomycetes</taxon>
        <taxon>Caulochytriales</taxon>
        <taxon>Caulochytriaceae</taxon>
        <taxon>Caulochytrium</taxon>
    </lineage>
</organism>
<feature type="compositionally biased region" description="Low complexity" evidence="1">
    <location>
        <begin position="146"/>
        <end position="155"/>
    </location>
</feature>
<evidence type="ECO:0000313" key="3">
    <source>
        <dbReference type="Proteomes" id="UP000274922"/>
    </source>
</evidence>
<accession>A0A4P9XCQ3</accession>
<dbReference type="AlphaFoldDB" id="A0A4P9XCQ3"/>
<feature type="compositionally biased region" description="Low complexity" evidence="1">
    <location>
        <begin position="113"/>
        <end position="129"/>
    </location>
</feature>
<feature type="region of interest" description="Disordered" evidence="1">
    <location>
        <begin position="82"/>
        <end position="202"/>
    </location>
</feature>
<feature type="region of interest" description="Disordered" evidence="1">
    <location>
        <begin position="457"/>
        <end position="478"/>
    </location>
</feature>
<feature type="compositionally biased region" description="Basic and acidic residues" evidence="1">
    <location>
        <begin position="386"/>
        <end position="398"/>
    </location>
</feature>